<dbReference type="PANTHER" id="PTHR43539">
    <property type="entry name" value="FLAVIN-BINDING MONOOXYGENASE-LIKE PROTEIN (AFU_ORTHOLOGUE AFUA_4G09220)"/>
    <property type="match status" value="1"/>
</dbReference>
<organism evidence="2 3">
    <name type="scientific">Enterococcus faecalis TX4248</name>
    <dbReference type="NCBI Taxonomy" id="749495"/>
    <lineage>
        <taxon>Bacteria</taxon>
        <taxon>Bacillati</taxon>
        <taxon>Bacillota</taxon>
        <taxon>Bacilli</taxon>
        <taxon>Lactobacillales</taxon>
        <taxon>Enterococcaceae</taxon>
        <taxon>Enterococcus</taxon>
    </lineage>
</organism>
<evidence type="ECO:0000313" key="2">
    <source>
        <dbReference type="EMBL" id="EFM81876.1"/>
    </source>
</evidence>
<evidence type="ECO:0000313" key="3">
    <source>
        <dbReference type="Proteomes" id="UP000004846"/>
    </source>
</evidence>
<protein>
    <submittedName>
        <fullName evidence="2">Pyridine nucleotide-disulfide oxidoreductase</fullName>
    </submittedName>
</protein>
<dbReference type="AlphaFoldDB" id="A0A125W414"/>
<dbReference type="Pfam" id="PF13738">
    <property type="entry name" value="Pyr_redox_3"/>
    <property type="match status" value="1"/>
</dbReference>
<accession>A0A125W414</accession>
<dbReference type="PRINTS" id="PR00469">
    <property type="entry name" value="PNDRDTASEII"/>
</dbReference>
<sequence>MENKEVIIIGAGAAGVGMGVALKDFGINNFAILERKQVGNSFIKWPEETRFITPSFTSNGFGMPDLNAIAIDTSPSYTLGKERLSGKDYAKYLQLVSEEYKLPIKTNCKVQSIKKEKTGYLLETTKGIIHAEYIIFAMGEFSFPNKSSIKGAYKNSLHYGEINSWIEIKGDKQTIIGGNESAIDAAIELAKLGKRVTIYTDTLGLNIRDADPSKRLAPRTRQRFFDLRVNKKKLDSIKIYTTIKVKKIEKKSTSYILITENGKSLPVENIPILCTGFKNGTKSITASLFKYKENGEVLLNDFDESTIAKNIFLTGPNVRKGNTIFCYIYKFRQRFAVIANEIARRKHITIDEKKLSYYKNQSFYLDGCSGCEVRCSC</sequence>
<dbReference type="HOGENOM" id="CLU_037483_0_0_9"/>
<gene>
    <name evidence="2" type="ORF">HMPREF9498_02518</name>
</gene>
<name>A0A125W414_ENTFL</name>
<dbReference type="GO" id="GO:0004497">
    <property type="term" value="F:monooxygenase activity"/>
    <property type="evidence" value="ECO:0007669"/>
    <property type="project" value="TreeGrafter"/>
</dbReference>
<dbReference type="InterPro" id="IPR036188">
    <property type="entry name" value="FAD/NAD-bd_sf"/>
</dbReference>
<dbReference type="EMBL" id="AEBR01000091">
    <property type="protein sequence ID" value="EFM81876.1"/>
    <property type="molecule type" value="Genomic_DNA"/>
</dbReference>
<dbReference type="Gene3D" id="3.50.50.60">
    <property type="entry name" value="FAD/NAD(P)-binding domain"/>
    <property type="match status" value="2"/>
</dbReference>
<evidence type="ECO:0000256" key="1">
    <source>
        <dbReference type="ARBA" id="ARBA00023002"/>
    </source>
</evidence>
<keyword evidence="1" id="KW-0560">Oxidoreductase</keyword>
<dbReference type="Proteomes" id="UP000004846">
    <property type="component" value="Unassembled WGS sequence"/>
</dbReference>
<dbReference type="RefSeq" id="WP_002363078.1">
    <property type="nucleotide sequence ID" value="NZ_GL454480.1"/>
</dbReference>
<dbReference type="SUPFAM" id="SSF51905">
    <property type="entry name" value="FAD/NAD(P)-binding domain"/>
    <property type="match status" value="1"/>
</dbReference>
<proteinExistence type="predicted"/>
<dbReference type="PANTHER" id="PTHR43539:SF89">
    <property type="entry name" value="NAD(P)-BINDING DOMAIN-CONTAINING PROTEIN"/>
    <property type="match status" value="1"/>
</dbReference>
<dbReference type="InterPro" id="IPR050982">
    <property type="entry name" value="Auxin_biosynth/cation_transpt"/>
</dbReference>
<comment type="caution">
    <text evidence="2">The sequence shown here is derived from an EMBL/GenBank/DDBJ whole genome shotgun (WGS) entry which is preliminary data.</text>
</comment>
<dbReference type="GO" id="GO:0050660">
    <property type="term" value="F:flavin adenine dinucleotide binding"/>
    <property type="evidence" value="ECO:0007669"/>
    <property type="project" value="TreeGrafter"/>
</dbReference>
<reference evidence="2 3" key="1">
    <citation type="submission" date="2010-07" db="EMBL/GenBank/DDBJ databases">
        <authorList>
            <person name="Sid Ahmed O."/>
        </authorList>
    </citation>
    <scope>NUCLEOTIDE SEQUENCE [LARGE SCALE GENOMIC DNA]</scope>
    <source>
        <strain evidence="2 3">TX4248</strain>
    </source>
</reference>